<accession>A0A9N8EC52</accession>
<dbReference type="AlphaFoldDB" id="A0A9N8EC52"/>
<evidence type="ECO:0000313" key="3">
    <source>
        <dbReference type="Proteomes" id="UP001153069"/>
    </source>
</evidence>
<keyword evidence="3" id="KW-1185">Reference proteome</keyword>
<evidence type="ECO:0000313" key="2">
    <source>
        <dbReference type="EMBL" id="CAB9515689.1"/>
    </source>
</evidence>
<dbReference type="EMBL" id="CAICTM010000730">
    <property type="protein sequence ID" value="CAB9515689.1"/>
    <property type="molecule type" value="Genomic_DNA"/>
</dbReference>
<proteinExistence type="predicted"/>
<gene>
    <name evidence="2" type="ORF">SEMRO_731_G194350.1</name>
</gene>
<feature type="compositionally biased region" description="Basic and acidic residues" evidence="1">
    <location>
        <begin position="464"/>
        <end position="474"/>
    </location>
</feature>
<dbReference type="Proteomes" id="UP001153069">
    <property type="component" value="Unassembled WGS sequence"/>
</dbReference>
<feature type="region of interest" description="Disordered" evidence="1">
    <location>
        <begin position="443"/>
        <end position="474"/>
    </location>
</feature>
<reference evidence="2" key="1">
    <citation type="submission" date="2020-06" db="EMBL/GenBank/DDBJ databases">
        <authorList>
            <consortium name="Plant Systems Biology data submission"/>
        </authorList>
    </citation>
    <scope>NUCLEOTIDE SEQUENCE</scope>
    <source>
        <strain evidence="2">D6</strain>
    </source>
</reference>
<sequence length="474" mass="54083">MNDEETAKTQLQHLFMRLLHSSRNAEGGRQDLLDCVSLLEEFPPLAAATFPIRSLDSPWGGRPKVPLFLLTAYGASLVQIQTVYKLCPAALLITACPELATLAKRSQRVNMDVFLFLSQKYPSLMSRRNRQARLAVQELLLTKSPLCLEGHDTVPFDQVAGHFQQMTVLSQSTTMSSRSWCTTRLLRDAFHEECSPPILDWIIHQLPPTATHFCLGGRPGYKLSIRDAKLVATILPKLEQFTFRVYFSHPAGASDLCENDQVFDYLIQELAKACCRRNKNKGARSLKNLRLDIPHLTMVPSVCEKLLYDHDQCTLQHLEFRVVERATDESTKLALSLQEQHQHLFQFLVHRLETTNLTLTRFHLLAQTGRMVMRPIVNEKVKFYTALNLYDRKRARQSKPELVHVLQQVVSSSSNQEEEAVPFLFQLLLENPTLWAHTWEGQKKRKRHYGVVQEGTTDTSGPPEAKKQKLESSS</sequence>
<organism evidence="2 3">
    <name type="scientific">Seminavis robusta</name>
    <dbReference type="NCBI Taxonomy" id="568900"/>
    <lineage>
        <taxon>Eukaryota</taxon>
        <taxon>Sar</taxon>
        <taxon>Stramenopiles</taxon>
        <taxon>Ochrophyta</taxon>
        <taxon>Bacillariophyta</taxon>
        <taxon>Bacillariophyceae</taxon>
        <taxon>Bacillariophycidae</taxon>
        <taxon>Naviculales</taxon>
        <taxon>Naviculaceae</taxon>
        <taxon>Seminavis</taxon>
    </lineage>
</organism>
<comment type="caution">
    <text evidence="2">The sequence shown here is derived from an EMBL/GenBank/DDBJ whole genome shotgun (WGS) entry which is preliminary data.</text>
</comment>
<name>A0A9N8EC52_9STRA</name>
<protein>
    <submittedName>
        <fullName evidence="2">Uncharacterized protein</fullName>
    </submittedName>
</protein>
<evidence type="ECO:0000256" key="1">
    <source>
        <dbReference type="SAM" id="MobiDB-lite"/>
    </source>
</evidence>